<dbReference type="PANTHER" id="PTHR14191">
    <property type="entry name" value="PDZ DOMAIN CONTAINING PROTEIN"/>
    <property type="match status" value="1"/>
</dbReference>
<dbReference type="GO" id="GO:0043495">
    <property type="term" value="F:protein-membrane adaptor activity"/>
    <property type="evidence" value="ECO:0007669"/>
    <property type="project" value="TreeGrafter"/>
</dbReference>
<dbReference type="Proteomes" id="UP000038040">
    <property type="component" value="Unplaced"/>
</dbReference>
<dbReference type="STRING" id="318479.A0A0N4UM64"/>
<proteinExistence type="predicted"/>
<evidence type="ECO:0000313" key="8">
    <source>
        <dbReference type="WBParaSite" id="DME_0000892301-mRNA-1"/>
    </source>
</evidence>
<dbReference type="PANTHER" id="PTHR14191:SF3">
    <property type="entry name" value="NA(+)_H(+) EXCHANGE REGULATORY COFACTOR-LIKE PROTEIN NRFL-1"/>
    <property type="match status" value="1"/>
</dbReference>
<comment type="subcellular location">
    <subcellularLocation>
        <location evidence="1">Cell membrane</location>
    </subcellularLocation>
</comment>
<evidence type="ECO:0000256" key="3">
    <source>
        <dbReference type="ARBA" id="ARBA00022737"/>
    </source>
</evidence>
<dbReference type="GO" id="GO:0016324">
    <property type="term" value="C:apical plasma membrane"/>
    <property type="evidence" value="ECO:0007669"/>
    <property type="project" value="TreeGrafter"/>
</dbReference>
<evidence type="ECO:0000256" key="1">
    <source>
        <dbReference type="ARBA" id="ARBA00004236"/>
    </source>
</evidence>
<dbReference type="InterPro" id="IPR036034">
    <property type="entry name" value="PDZ_sf"/>
</dbReference>
<evidence type="ECO:0000313" key="7">
    <source>
        <dbReference type="Proteomes" id="UP000274756"/>
    </source>
</evidence>
<dbReference type="InterPro" id="IPR051067">
    <property type="entry name" value="NHER"/>
</dbReference>
<dbReference type="EMBL" id="UYYG01000079">
    <property type="protein sequence ID" value="VDN52796.1"/>
    <property type="molecule type" value="Genomic_DNA"/>
</dbReference>
<gene>
    <name evidence="5" type="ORF">DME_LOCUS2769</name>
</gene>
<reference evidence="5 7" key="2">
    <citation type="submission" date="2018-11" db="EMBL/GenBank/DDBJ databases">
        <authorList>
            <consortium name="Pathogen Informatics"/>
        </authorList>
    </citation>
    <scope>NUCLEOTIDE SEQUENCE [LARGE SCALE GENOMIC DNA]</scope>
</reference>
<feature type="domain" description="PDZ" evidence="4">
    <location>
        <begin position="149"/>
        <end position="232"/>
    </location>
</feature>
<dbReference type="InterPro" id="IPR001478">
    <property type="entry name" value="PDZ"/>
</dbReference>
<dbReference type="Proteomes" id="UP000274756">
    <property type="component" value="Unassembled WGS sequence"/>
</dbReference>
<keyword evidence="3" id="KW-0677">Repeat</keyword>
<sequence length="314" mass="35966">MRHQLPNDAPCPRLCFIEKNHPSQEYGYNLHAEKGKPQFIGVVDKGSPADRGGLKPGDYIYAVNGVSIIGENHKQVVQRIKENPLHCELLVASEEESEWYKRHEIPITLQLPNIIRVYSHKNNLHNSSPTPAAAVWYAPKVCYLFSFFQLLFSRKIDPTDEFGFNLHAEKNRGHFVGAVDKGGIGELAGLQMGQRIVGVNGQLIYPYTPHKDVVSLIKMDPLRTDLLVASEEVDQWYAENHFEYSFDNVVLFASSKNFNVSFNSFSQTKFFYFNDDIFSLSAEEARSRLVHQKKDPRRDSHMTLEEKYRLVSNM</sequence>
<dbReference type="Pfam" id="PF17820">
    <property type="entry name" value="PDZ_6"/>
    <property type="match status" value="2"/>
</dbReference>
<dbReference type="PROSITE" id="PS50106">
    <property type="entry name" value="PDZ"/>
    <property type="match status" value="2"/>
</dbReference>
<keyword evidence="7" id="KW-1185">Reference proteome</keyword>
<dbReference type="SUPFAM" id="SSF50156">
    <property type="entry name" value="PDZ domain-like"/>
    <property type="match status" value="2"/>
</dbReference>
<reference evidence="8" key="1">
    <citation type="submission" date="2016-04" db="UniProtKB">
        <authorList>
            <consortium name="WormBaseParasite"/>
        </authorList>
    </citation>
    <scope>IDENTIFICATION</scope>
</reference>
<evidence type="ECO:0000313" key="6">
    <source>
        <dbReference type="Proteomes" id="UP000038040"/>
    </source>
</evidence>
<dbReference type="OrthoDB" id="10007415at2759"/>
<dbReference type="GO" id="GO:0072659">
    <property type="term" value="P:protein localization to plasma membrane"/>
    <property type="evidence" value="ECO:0007669"/>
    <property type="project" value="TreeGrafter"/>
</dbReference>
<name>A0A0N4UM64_DRAME</name>
<dbReference type="CDD" id="cd06768">
    <property type="entry name" value="PDZ_NHERF-like"/>
    <property type="match status" value="2"/>
</dbReference>
<protein>
    <submittedName>
        <fullName evidence="8">PDZ domain-containing protein</fullName>
    </submittedName>
</protein>
<keyword evidence="2" id="KW-1003">Cell membrane</keyword>
<evidence type="ECO:0000256" key="2">
    <source>
        <dbReference type="ARBA" id="ARBA00022475"/>
    </source>
</evidence>
<keyword evidence="2" id="KW-0472">Membrane</keyword>
<feature type="domain" description="PDZ" evidence="4">
    <location>
        <begin position="14"/>
        <end position="95"/>
    </location>
</feature>
<dbReference type="SMART" id="SM00228">
    <property type="entry name" value="PDZ"/>
    <property type="match status" value="2"/>
</dbReference>
<evidence type="ECO:0000313" key="5">
    <source>
        <dbReference type="EMBL" id="VDN52796.1"/>
    </source>
</evidence>
<evidence type="ECO:0000259" key="4">
    <source>
        <dbReference type="PROSITE" id="PS50106"/>
    </source>
</evidence>
<dbReference type="Gene3D" id="2.30.42.10">
    <property type="match status" value="2"/>
</dbReference>
<organism evidence="6 8">
    <name type="scientific">Dracunculus medinensis</name>
    <name type="common">Guinea worm</name>
    <dbReference type="NCBI Taxonomy" id="318479"/>
    <lineage>
        <taxon>Eukaryota</taxon>
        <taxon>Metazoa</taxon>
        <taxon>Ecdysozoa</taxon>
        <taxon>Nematoda</taxon>
        <taxon>Chromadorea</taxon>
        <taxon>Rhabditida</taxon>
        <taxon>Spirurina</taxon>
        <taxon>Dracunculoidea</taxon>
        <taxon>Dracunculidae</taxon>
        <taxon>Dracunculus</taxon>
    </lineage>
</organism>
<dbReference type="WBParaSite" id="DME_0000892301-mRNA-1">
    <property type="protein sequence ID" value="DME_0000892301-mRNA-1"/>
    <property type="gene ID" value="DME_0000892301"/>
</dbReference>
<dbReference type="AlphaFoldDB" id="A0A0N4UM64"/>
<dbReference type="InterPro" id="IPR041489">
    <property type="entry name" value="PDZ_6"/>
</dbReference>
<accession>A0A0N4UM64</accession>